<evidence type="ECO:0000256" key="1">
    <source>
        <dbReference type="SAM" id="MobiDB-lite"/>
    </source>
</evidence>
<organism evidence="2 3">
    <name type="scientific">Diploscapter pachys</name>
    <dbReference type="NCBI Taxonomy" id="2018661"/>
    <lineage>
        <taxon>Eukaryota</taxon>
        <taxon>Metazoa</taxon>
        <taxon>Ecdysozoa</taxon>
        <taxon>Nematoda</taxon>
        <taxon>Chromadorea</taxon>
        <taxon>Rhabditida</taxon>
        <taxon>Rhabditina</taxon>
        <taxon>Rhabditomorpha</taxon>
        <taxon>Rhabditoidea</taxon>
        <taxon>Rhabditidae</taxon>
        <taxon>Diploscapter</taxon>
    </lineage>
</organism>
<evidence type="ECO:0000313" key="3">
    <source>
        <dbReference type="Proteomes" id="UP000218231"/>
    </source>
</evidence>
<evidence type="ECO:0000313" key="2">
    <source>
        <dbReference type="EMBL" id="PAV81423.1"/>
    </source>
</evidence>
<gene>
    <name evidence="2" type="ORF">WR25_07235</name>
</gene>
<dbReference type="Proteomes" id="UP000218231">
    <property type="component" value="Unassembled WGS sequence"/>
</dbReference>
<dbReference type="EMBL" id="LIAE01007175">
    <property type="protein sequence ID" value="PAV81423.1"/>
    <property type="molecule type" value="Genomic_DNA"/>
</dbReference>
<comment type="caution">
    <text evidence="2">The sequence shown here is derived from an EMBL/GenBank/DDBJ whole genome shotgun (WGS) entry which is preliminary data.</text>
</comment>
<reference evidence="2 3" key="1">
    <citation type="journal article" date="2017" name="Curr. Biol.">
        <title>Genome architecture and evolution of a unichromosomal asexual nematode.</title>
        <authorList>
            <person name="Fradin H."/>
            <person name="Zegar C."/>
            <person name="Gutwein M."/>
            <person name="Lucas J."/>
            <person name="Kovtun M."/>
            <person name="Corcoran D."/>
            <person name="Baugh L.R."/>
            <person name="Kiontke K."/>
            <person name="Gunsalus K."/>
            <person name="Fitch D.H."/>
            <person name="Piano F."/>
        </authorList>
    </citation>
    <scope>NUCLEOTIDE SEQUENCE [LARGE SCALE GENOMIC DNA]</scope>
    <source>
        <strain evidence="2">PF1309</strain>
    </source>
</reference>
<name>A0A2A2L5K3_9BILA</name>
<feature type="region of interest" description="Disordered" evidence="1">
    <location>
        <begin position="1"/>
        <end position="42"/>
    </location>
</feature>
<accession>A0A2A2L5K3</accession>
<protein>
    <submittedName>
        <fullName evidence="2">Uncharacterized protein</fullName>
    </submittedName>
</protein>
<dbReference type="AlphaFoldDB" id="A0A2A2L5K3"/>
<feature type="compositionally biased region" description="Polar residues" evidence="1">
    <location>
        <begin position="1"/>
        <end position="10"/>
    </location>
</feature>
<keyword evidence="3" id="KW-1185">Reference proteome</keyword>
<sequence length="104" mass="11567">MLSFSGSDTMSGGEASIRMFELEDSDRAGDEAEQSGDTMDMHIDGNLRRRRVNDLLLAAGNSWNRMPFRADRTSLHSLGTMASLSSSDFMPTETIQMCSRRLEV</sequence>
<proteinExistence type="predicted"/>